<comment type="caution">
    <text evidence="2">The sequence shown here is derived from an EMBL/GenBank/DDBJ whole genome shotgun (WGS) entry which is preliminary data.</text>
</comment>
<evidence type="ECO:0000313" key="2">
    <source>
        <dbReference type="EMBL" id="MFC3453987.1"/>
    </source>
</evidence>
<sequence length="113" mass="11580">MKIFGREPAVVLALFSAVLQVLATFGLNLTPELQGAATAVIAAVFGVWTAFQVAQDKILPALLGFAQAGFSLLMALGLDVGTNTQLAVSTLVTAVVAAFVRTQVVAPVPPNAT</sequence>
<evidence type="ECO:0000313" key="3">
    <source>
        <dbReference type="Proteomes" id="UP001595645"/>
    </source>
</evidence>
<proteinExistence type="predicted"/>
<evidence type="ECO:0008006" key="4">
    <source>
        <dbReference type="Google" id="ProtNLM"/>
    </source>
</evidence>
<reference evidence="3" key="1">
    <citation type="journal article" date="2019" name="Int. J. Syst. Evol. Microbiol.">
        <title>The Global Catalogue of Microorganisms (GCM) 10K type strain sequencing project: providing services to taxonomists for standard genome sequencing and annotation.</title>
        <authorList>
            <consortium name="The Broad Institute Genomics Platform"/>
            <consortium name="The Broad Institute Genome Sequencing Center for Infectious Disease"/>
            <person name="Wu L."/>
            <person name="Ma J."/>
        </authorList>
    </citation>
    <scope>NUCLEOTIDE SEQUENCE [LARGE SCALE GENOMIC DNA]</scope>
    <source>
        <strain evidence="3">CGMCC 4.7676</strain>
    </source>
</reference>
<dbReference type="Proteomes" id="UP001595645">
    <property type="component" value="Unassembled WGS sequence"/>
</dbReference>
<keyword evidence="1" id="KW-0812">Transmembrane</keyword>
<keyword evidence="1" id="KW-0472">Membrane</keyword>
<accession>A0ABV7P6B4</accession>
<gene>
    <name evidence="2" type="ORF">ACFOSH_31510</name>
</gene>
<keyword evidence="3" id="KW-1185">Reference proteome</keyword>
<feature type="transmembrane region" description="Helical" evidence="1">
    <location>
        <begin position="33"/>
        <end position="51"/>
    </location>
</feature>
<evidence type="ECO:0000256" key="1">
    <source>
        <dbReference type="SAM" id="Phobius"/>
    </source>
</evidence>
<feature type="transmembrane region" description="Helical" evidence="1">
    <location>
        <begin position="58"/>
        <end position="78"/>
    </location>
</feature>
<protein>
    <recommendedName>
        <fullName evidence="4">Holin</fullName>
    </recommendedName>
</protein>
<keyword evidence="1" id="KW-1133">Transmembrane helix</keyword>
<dbReference type="RefSeq" id="WP_378243098.1">
    <property type="nucleotide sequence ID" value="NZ_JBHRWK010000059.1"/>
</dbReference>
<dbReference type="EMBL" id="JBHRWK010000059">
    <property type="protein sequence ID" value="MFC3453987.1"/>
    <property type="molecule type" value="Genomic_DNA"/>
</dbReference>
<name>A0ABV7P6B4_9PSEU</name>
<organism evidence="2 3">
    <name type="scientific">Amycolatopsis speibonae</name>
    <dbReference type="NCBI Taxonomy" id="1450224"/>
    <lineage>
        <taxon>Bacteria</taxon>
        <taxon>Bacillati</taxon>
        <taxon>Actinomycetota</taxon>
        <taxon>Actinomycetes</taxon>
        <taxon>Pseudonocardiales</taxon>
        <taxon>Pseudonocardiaceae</taxon>
        <taxon>Amycolatopsis</taxon>
    </lineage>
</organism>